<name>A0A0E9RZY0_ANGAN</name>
<dbReference type="EMBL" id="GBXM01074637">
    <property type="protein sequence ID" value="JAH33940.1"/>
    <property type="molecule type" value="Transcribed_RNA"/>
</dbReference>
<sequence length="79" mass="9131">MVSSSANSLYAQALTKSGFVNSRQIHEHKDCKLEKSDCDYLSKTNNIWKNVVKMMKFNRSQRKLPHAIEYSPIHVAYTI</sequence>
<reference evidence="1" key="2">
    <citation type="journal article" date="2015" name="Fish Shellfish Immunol.">
        <title>Early steps in the European eel (Anguilla anguilla)-Vibrio vulnificus interaction in the gills: Role of the RtxA13 toxin.</title>
        <authorList>
            <person name="Callol A."/>
            <person name="Pajuelo D."/>
            <person name="Ebbesson L."/>
            <person name="Teles M."/>
            <person name="MacKenzie S."/>
            <person name="Amaro C."/>
        </authorList>
    </citation>
    <scope>NUCLEOTIDE SEQUENCE</scope>
</reference>
<proteinExistence type="predicted"/>
<reference evidence="1" key="1">
    <citation type="submission" date="2014-11" db="EMBL/GenBank/DDBJ databases">
        <authorList>
            <person name="Amaro Gonzalez C."/>
        </authorList>
    </citation>
    <scope>NUCLEOTIDE SEQUENCE</scope>
</reference>
<dbReference type="AlphaFoldDB" id="A0A0E9RZY0"/>
<evidence type="ECO:0000313" key="1">
    <source>
        <dbReference type="EMBL" id="JAH33940.1"/>
    </source>
</evidence>
<accession>A0A0E9RZY0</accession>
<protein>
    <submittedName>
        <fullName evidence="1">Uncharacterized protein</fullName>
    </submittedName>
</protein>
<organism evidence="1">
    <name type="scientific">Anguilla anguilla</name>
    <name type="common">European freshwater eel</name>
    <name type="synonym">Muraena anguilla</name>
    <dbReference type="NCBI Taxonomy" id="7936"/>
    <lineage>
        <taxon>Eukaryota</taxon>
        <taxon>Metazoa</taxon>
        <taxon>Chordata</taxon>
        <taxon>Craniata</taxon>
        <taxon>Vertebrata</taxon>
        <taxon>Euteleostomi</taxon>
        <taxon>Actinopterygii</taxon>
        <taxon>Neopterygii</taxon>
        <taxon>Teleostei</taxon>
        <taxon>Anguilliformes</taxon>
        <taxon>Anguillidae</taxon>
        <taxon>Anguilla</taxon>
    </lineage>
</organism>